<dbReference type="STRING" id="197461.A3843_07630"/>
<dbReference type="InterPro" id="IPR036010">
    <property type="entry name" value="2Fe-2S_ferredoxin-like_sf"/>
</dbReference>
<dbReference type="CDD" id="cd00207">
    <property type="entry name" value="fer2"/>
    <property type="match status" value="1"/>
</dbReference>
<organism evidence="2 3">
    <name type="scientific">Pseudovibrio exalbescens</name>
    <dbReference type="NCBI Taxonomy" id="197461"/>
    <lineage>
        <taxon>Bacteria</taxon>
        <taxon>Pseudomonadati</taxon>
        <taxon>Pseudomonadota</taxon>
        <taxon>Alphaproteobacteria</taxon>
        <taxon>Hyphomicrobiales</taxon>
        <taxon>Stappiaceae</taxon>
        <taxon>Pseudovibrio</taxon>
    </lineage>
</organism>
<comment type="caution">
    <text evidence="2">The sequence shown here is derived from an EMBL/GenBank/DDBJ whole genome shotgun (WGS) entry which is preliminary data.</text>
</comment>
<reference evidence="2 3" key="1">
    <citation type="submission" date="2016-03" db="EMBL/GenBank/DDBJ databases">
        <title>Genome sequence of Nesiotobacter sp. nov., a moderately halophilic alphaproteobacterium isolated from the Yellow Sea, China.</title>
        <authorList>
            <person name="Zhang G."/>
            <person name="Zhang R."/>
        </authorList>
    </citation>
    <scope>NUCLEOTIDE SEQUENCE [LARGE SCALE GENOMIC DNA]</scope>
    <source>
        <strain evidence="2 3">WB1-6</strain>
    </source>
</reference>
<dbReference type="SUPFAM" id="SSF54292">
    <property type="entry name" value="2Fe-2S ferredoxin-like"/>
    <property type="match status" value="1"/>
</dbReference>
<protein>
    <recommendedName>
        <fullName evidence="1">2Fe-2S ferredoxin-type domain-containing protein</fullName>
    </recommendedName>
</protein>
<dbReference type="Gene3D" id="2.40.30.10">
    <property type="entry name" value="Translation factors"/>
    <property type="match status" value="1"/>
</dbReference>
<name>A0A1U7JHW0_9HYPH</name>
<dbReference type="PROSITE" id="PS51085">
    <property type="entry name" value="2FE2S_FER_2"/>
    <property type="match status" value="1"/>
</dbReference>
<dbReference type="RefSeq" id="WP_028480723.1">
    <property type="nucleotide sequence ID" value="NZ_LVVZ01000014.1"/>
</dbReference>
<dbReference type="GO" id="GO:0016491">
    <property type="term" value="F:oxidoreductase activity"/>
    <property type="evidence" value="ECO:0007669"/>
    <property type="project" value="TreeGrafter"/>
</dbReference>
<feature type="domain" description="2Fe-2S ferredoxin-type" evidence="1">
    <location>
        <begin position="1"/>
        <end position="85"/>
    </location>
</feature>
<dbReference type="Gene3D" id="3.10.20.30">
    <property type="match status" value="1"/>
</dbReference>
<dbReference type="Proteomes" id="UP000185783">
    <property type="component" value="Unassembled WGS sequence"/>
</dbReference>
<dbReference type="EMBL" id="LVVZ01000014">
    <property type="protein sequence ID" value="OKL44272.1"/>
    <property type="molecule type" value="Genomic_DNA"/>
</dbReference>
<evidence type="ECO:0000313" key="2">
    <source>
        <dbReference type="EMBL" id="OKL44272.1"/>
    </source>
</evidence>
<keyword evidence="3" id="KW-1185">Reference proteome</keyword>
<dbReference type="SUPFAM" id="SSF63380">
    <property type="entry name" value="Riboflavin synthase domain-like"/>
    <property type="match status" value="1"/>
</dbReference>
<gene>
    <name evidence="2" type="ORF">A3843_07630</name>
</gene>
<dbReference type="InterPro" id="IPR001041">
    <property type="entry name" value="2Fe-2S_ferredoxin-type"/>
</dbReference>
<dbReference type="PANTHER" id="PTHR47354:SF5">
    <property type="entry name" value="PROTEIN RFBI"/>
    <property type="match status" value="1"/>
</dbReference>
<dbReference type="GO" id="GO:0051536">
    <property type="term" value="F:iron-sulfur cluster binding"/>
    <property type="evidence" value="ECO:0007669"/>
    <property type="project" value="InterPro"/>
</dbReference>
<sequence>MTAPAHLLKLNGKACRAASGQTLLDAALDANIHVPHDCKSGLCEACRVSVMNGNVDAAGTELKATVLACQTKPQSDCDIEWDGQAEPVEWRGRVCHFEPLSEDLIEFDVRFQGSPAWMTGQYFKAQWKSGFEVQVFPCFSMARPPEFNTITFHLWPETLFDGLHRPRNPLKDGKAIKLFGPFGTSFLRFEDERLILIANEQGISAIWALAMAATRGQPLRPKIVLVDQALAERNELQPAFSLLDKRNVKIAVFDSDAADLPLHFQELIPDLTEYDAVHAAGTFPVLQATKTLAKQTGCTLRPIPLLDPIRTV</sequence>
<proteinExistence type="predicted"/>
<accession>A0A1U7JHW0</accession>
<evidence type="ECO:0000313" key="3">
    <source>
        <dbReference type="Proteomes" id="UP000185783"/>
    </source>
</evidence>
<dbReference type="PANTHER" id="PTHR47354">
    <property type="entry name" value="NADH OXIDOREDUCTASE HCR"/>
    <property type="match status" value="1"/>
</dbReference>
<dbReference type="OrthoDB" id="9806195at2"/>
<dbReference type="InterPro" id="IPR012675">
    <property type="entry name" value="Beta-grasp_dom_sf"/>
</dbReference>
<dbReference type="InterPro" id="IPR050415">
    <property type="entry name" value="MRET"/>
</dbReference>
<evidence type="ECO:0000259" key="1">
    <source>
        <dbReference type="PROSITE" id="PS51085"/>
    </source>
</evidence>
<dbReference type="AlphaFoldDB" id="A0A1U7JHW0"/>
<dbReference type="InterPro" id="IPR017938">
    <property type="entry name" value="Riboflavin_synthase-like_b-brl"/>
</dbReference>
<dbReference type="Pfam" id="PF00111">
    <property type="entry name" value="Fer2"/>
    <property type="match status" value="1"/>
</dbReference>